<dbReference type="RefSeq" id="WP_075269354.1">
    <property type="nucleotide sequence ID" value="NZ_CP014332.1"/>
</dbReference>
<evidence type="ECO:0000256" key="5">
    <source>
        <dbReference type="ARBA" id="ARBA00022856"/>
    </source>
</evidence>
<organism evidence="7 8">
    <name type="scientific">Weissella jogaejeotgali</name>
    <dbReference type="NCBI Taxonomy" id="1631871"/>
    <lineage>
        <taxon>Bacteria</taxon>
        <taxon>Bacillati</taxon>
        <taxon>Bacillota</taxon>
        <taxon>Bacilli</taxon>
        <taxon>Lactobacillales</taxon>
        <taxon>Lactobacillaceae</taxon>
        <taxon>Weissella</taxon>
    </lineage>
</organism>
<dbReference type="FunFam" id="3.90.76.10:FF:000001">
    <property type="entry name" value="Oligopeptide ABC transporter substrate-binding protein"/>
    <property type="match status" value="1"/>
</dbReference>
<dbReference type="PANTHER" id="PTHR30290:SF10">
    <property type="entry name" value="PERIPLASMIC OLIGOPEPTIDE-BINDING PROTEIN-RELATED"/>
    <property type="match status" value="1"/>
</dbReference>
<dbReference type="PROSITE" id="PS01040">
    <property type="entry name" value="SBP_BACTERIAL_5"/>
    <property type="match status" value="1"/>
</dbReference>
<dbReference type="OrthoDB" id="403896at2"/>
<feature type="domain" description="Solute-binding protein family 5" evidence="6">
    <location>
        <begin position="80"/>
        <end position="453"/>
    </location>
</feature>
<evidence type="ECO:0000313" key="8">
    <source>
        <dbReference type="Proteomes" id="UP000185473"/>
    </source>
</evidence>
<keyword evidence="5" id="KW-0653">Protein transport</keyword>
<evidence type="ECO:0000313" key="7">
    <source>
        <dbReference type="EMBL" id="APS41505.1"/>
    </source>
</evidence>
<sequence length="535" mass="59146">MRIKKLSFIVSVGLTTATIASLSQERVAFADQAINWTESAALTTMSPSQANDSTGSEIVTQTGQGLYRYGKNNQPQLADAKSVDISKDGREYVFHLKDDLKWSNHEKVTANDYVFGIQQTVDPKNKSNGATLANNIKNATAVTNGEKAADDLGVKALDSQTLKITLNNPDPAFKSILTGTAFYPQPKKFVTKVGKAYGTSADKTLSNGPFVLKNWHGSDKSYQLVKNSQYEDKKNVATNKINIQTVTDNTTGYNLYKAGKSDYTPLTADQVRANENNRAYHSIKNGRTDFLGLNMKNKYLQNKDVRVAIKQAINTKGLTNKVLKGIQRSGNAFTPENTIKNPDNQRDFSKEANSKKYAFNKKDAKKSLAASDTKKIKLTLLADNDDQSKIEAQYVQNQLQKNLPGVELTVKFQPKAARVKAQLSHDFDIVLTSWGGEYADPMSFLNMVQSDSGINIAQFNDKEYDAALARANGNDVNKPAKRYQDLLQAEQRIHSELPVVTLGHQSTPALIRPDVKGLLVNTYGATFDFKEAYKK</sequence>
<comment type="similarity">
    <text evidence="2">Belongs to the bacterial solute-binding protein 5 family.</text>
</comment>
<keyword evidence="3" id="KW-0813">Transport</keyword>
<dbReference type="InterPro" id="IPR023765">
    <property type="entry name" value="SBP_5_CS"/>
</dbReference>
<dbReference type="CDD" id="cd08504">
    <property type="entry name" value="PBP2_OppA"/>
    <property type="match status" value="1"/>
</dbReference>
<dbReference type="Gene3D" id="3.10.105.10">
    <property type="entry name" value="Dipeptide-binding Protein, Domain 3"/>
    <property type="match status" value="1"/>
</dbReference>
<dbReference type="KEGG" id="wjo:FOL01_0646"/>
<dbReference type="EMBL" id="CP014332">
    <property type="protein sequence ID" value="APS41505.1"/>
    <property type="molecule type" value="Genomic_DNA"/>
</dbReference>
<evidence type="ECO:0000256" key="1">
    <source>
        <dbReference type="ARBA" id="ARBA00004193"/>
    </source>
</evidence>
<dbReference type="Pfam" id="PF00496">
    <property type="entry name" value="SBP_bac_5"/>
    <property type="match status" value="1"/>
</dbReference>
<comment type="subcellular location">
    <subcellularLocation>
        <location evidence="1">Cell membrane</location>
        <topology evidence="1">Lipid-anchor</topology>
    </subcellularLocation>
</comment>
<dbReference type="GO" id="GO:1904680">
    <property type="term" value="F:peptide transmembrane transporter activity"/>
    <property type="evidence" value="ECO:0007669"/>
    <property type="project" value="TreeGrafter"/>
</dbReference>
<dbReference type="InterPro" id="IPR000914">
    <property type="entry name" value="SBP_5_dom"/>
</dbReference>
<evidence type="ECO:0000256" key="2">
    <source>
        <dbReference type="ARBA" id="ARBA00005695"/>
    </source>
</evidence>
<protein>
    <submittedName>
        <fullName evidence="7">Oligopeptide ABC transporter, periplasmic oligopeptide-binding protein OppA</fullName>
    </submittedName>
</protein>
<dbReference type="GO" id="GO:0015833">
    <property type="term" value="P:peptide transport"/>
    <property type="evidence" value="ECO:0007669"/>
    <property type="project" value="UniProtKB-KW"/>
</dbReference>
<dbReference type="PANTHER" id="PTHR30290">
    <property type="entry name" value="PERIPLASMIC BINDING COMPONENT OF ABC TRANSPORTER"/>
    <property type="match status" value="1"/>
</dbReference>
<keyword evidence="4" id="KW-0732">Signal</keyword>
<dbReference type="InterPro" id="IPR030678">
    <property type="entry name" value="Peptide/Ni-bd"/>
</dbReference>
<accession>A0A1L6RAE9</accession>
<dbReference type="Proteomes" id="UP000185473">
    <property type="component" value="Chromosome"/>
</dbReference>
<keyword evidence="5" id="KW-0571">Peptide transport</keyword>
<reference evidence="7 8" key="1">
    <citation type="submission" date="2016-02" db="EMBL/GenBank/DDBJ databases">
        <title>Complete Genome Sequence of Weissella jogaejeotgali FOL01.</title>
        <authorList>
            <person name="Lee J.-H."/>
            <person name="Ku H.-J."/>
        </authorList>
    </citation>
    <scope>NUCLEOTIDE SEQUENCE [LARGE SCALE GENOMIC DNA]</scope>
    <source>
        <strain evidence="7 8">FOL01</strain>
    </source>
</reference>
<evidence type="ECO:0000256" key="4">
    <source>
        <dbReference type="ARBA" id="ARBA00022729"/>
    </source>
</evidence>
<evidence type="ECO:0000259" key="6">
    <source>
        <dbReference type="Pfam" id="PF00496"/>
    </source>
</evidence>
<evidence type="ECO:0000256" key="3">
    <source>
        <dbReference type="ARBA" id="ARBA00022448"/>
    </source>
</evidence>
<dbReference type="Gene3D" id="3.90.76.10">
    <property type="entry name" value="Dipeptide-binding Protein, Domain 1"/>
    <property type="match status" value="1"/>
</dbReference>
<dbReference type="AlphaFoldDB" id="A0A1L6RAE9"/>
<dbReference type="PIRSF" id="PIRSF002741">
    <property type="entry name" value="MppA"/>
    <property type="match status" value="1"/>
</dbReference>
<proteinExistence type="inferred from homology"/>
<dbReference type="InterPro" id="IPR039424">
    <property type="entry name" value="SBP_5"/>
</dbReference>
<dbReference type="GO" id="GO:0043190">
    <property type="term" value="C:ATP-binding cassette (ABC) transporter complex"/>
    <property type="evidence" value="ECO:0007669"/>
    <property type="project" value="InterPro"/>
</dbReference>
<name>A0A1L6RAE9_9LACO</name>
<dbReference type="GO" id="GO:0042597">
    <property type="term" value="C:periplasmic space"/>
    <property type="evidence" value="ECO:0007669"/>
    <property type="project" value="UniProtKB-ARBA"/>
</dbReference>
<keyword evidence="8" id="KW-1185">Reference proteome</keyword>
<dbReference type="STRING" id="1631871.FOL01_0646"/>
<dbReference type="SUPFAM" id="SSF53850">
    <property type="entry name" value="Periplasmic binding protein-like II"/>
    <property type="match status" value="1"/>
</dbReference>
<dbReference type="Gene3D" id="3.40.190.10">
    <property type="entry name" value="Periplasmic binding protein-like II"/>
    <property type="match status" value="1"/>
</dbReference>
<gene>
    <name evidence="7" type="ORF">FOL01_0646</name>
</gene>